<keyword evidence="2" id="KW-0732">Signal</keyword>
<dbReference type="InterPro" id="IPR006860">
    <property type="entry name" value="FecR"/>
</dbReference>
<dbReference type="AlphaFoldDB" id="A0AA86MEA1"/>
<feature type="region of interest" description="Disordered" evidence="1">
    <location>
        <begin position="395"/>
        <end position="423"/>
    </location>
</feature>
<evidence type="ECO:0000256" key="1">
    <source>
        <dbReference type="SAM" id="MobiDB-lite"/>
    </source>
</evidence>
<dbReference type="Gene3D" id="2.60.120.1440">
    <property type="match status" value="1"/>
</dbReference>
<dbReference type="KEGG" id="lto:RGQ30_11910"/>
<name>A0AA86MEA1_9BURK</name>
<sequence>MRGLTVNNSIHSLLKFSGSVLLALSLSAVAPLHAQNIQAKDLIPSNPAPGSQPAKVVVGSIKVVTGLVNLQTAEGKNKFAGAGTKLNVGDVINTQSKSSAVLEFVDTTQVALRPNTRFVVENYEYQPEQPIADKAEFKLVKGGLRTLTGLIGKRGSADAFSMKSETATIGIRGTDFTARICKGDECTRVAKGESDKATSTNASNADVAGRVSQLTGELFAISPEGKRRALQKSSAVFAGETVDVSEGGFAVISMADSTRLTLPGGSTMQVAAYRYAPASPQTSVASFKLLKGAVRAVTGAIAKAEPNNVKFFTETATVGIRGTALDVSCTSAAGGLVQCSGGANLTVELRDGQIIVTSGGVNSVINAGQSALIPAGNANIRVVNSLPNVLGNVPNAGPLPETTPSNFESLSSTPVQSLQQGGPVPEEGSQLFVAVNDGTIVITNSNQAPLEVNRGEGAFVQTLSNQPPQLLTAPPDVIVQDITLSAPPFSAPQCAP</sequence>
<dbReference type="PANTHER" id="PTHR38731">
    <property type="entry name" value="LIPL45-RELATED LIPOPROTEIN-RELATED"/>
    <property type="match status" value="1"/>
</dbReference>
<keyword evidence="5" id="KW-1185">Reference proteome</keyword>
<dbReference type="PANTHER" id="PTHR38731:SF1">
    <property type="entry name" value="FECR PROTEIN DOMAIN-CONTAINING PROTEIN"/>
    <property type="match status" value="1"/>
</dbReference>
<proteinExistence type="predicted"/>
<evidence type="ECO:0000256" key="2">
    <source>
        <dbReference type="SAM" id="SignalP"/>
    </source>
</evidence>
<feature type="signal peptide" evidence="2">
    <location>
        <begin position="1"/>
        <end position="34"/>
    </location>
</feature>
<protein>
    <recommendedName>
        <fullName evidence="3">FecR protein domain-containing protein</fullName>
    </recommendedName>
</protein>
<dbReference type="Proteomes" id="UP001329151">
    <property type="component" value="Chromosome"/>
</dbReference>
<dbReference type="Pfam" id="PF04773">
    <property type="entry name" value="FecR"/>
    <property type="match status" value="2"/>
</dbReference>
<evidence type="ECO:0000313" key="4">
    <source>
        <dbReference type="EMBL" id="BET25690.1"/>
    </source>
</evidence>
<reference evidence="4 5" key="1">
    <citation type="submission" date="2023-10" db="EMBL/GenBank/DDBJ databases">
        <title>Complete Genome Sequence of Limnobacter thiooxidans CS-K2T, Isolated from freshwater lake sediments in Bavaria, Germany.</title>
        <authorList>
            <person name="Naruki M."/>
            <person name="Watanabe A."/>
            <person name="Warashina T."/>
            <person name="Morita T."/>
            <person name="Arakawa K."/>
        </authorList>
    </citation>
    <scope>NUCLEOTIDE SEQUENCE [LARGE SCALE GENOMIC DNA]</scope>
    <source>
        <strain evidence="4 5">CS-K2</strain>
    </source>
</reference>
<feature type="domain" description="FecR protein" evidence="3">
    <location>
        <begin position="90"/>
        <end position="189"/>
    </location>
</feature>
<feature type="compositionally biased region" description="Polar residues" evidence="1">
    <location>
        <begin position="402"/>
        <end position="420"/>
    </location>
</feature>
<organism evidence="4 5">
    <name type="scientific">Limnobacter thiooxidans</name>
    <dbReference type="NCBI Taxonomy" id="131080"/>
    <lineage>
        <taxon>Bacteria</taxon>
        <taxon>Pseudomonadati</taxon>
        <taxon>Pseudomonadota</taxon>
        <taxon>Betaproteobacteria</taxon>
        <taxon>Burkholderiales</taxon>
        <taxon>Burkholderiaceae</taxon>
        <taxon>Limnobacter</taxon>
    </lineage>
</organism>
<feature type="domain" description="FecR protein" evidence="3">
    <location>
        <begin position="241"/>
        <end position="334"/>
    </location>
</feature>
<accession>A0AA86MEA1</accession>
<dbReference type="EMBL" id="AP028947">
    <property type="protein sequence ID" value="BET25690.1"/>
    <property type="molecule type" value="Genomic_DNA"/>
</dbReference>
<evidence type="ECO:0000259" key="3">
    <source>
        <dbReference type="Pfam" id="PF04773"/>
    </source>
</evidence>
<gene>
    <name evidence="4" type="ORF">RGQ30_11910</name>
</gene>
<evidence type="ECO:0000313" key="5">
    <source>
        <dbReference type="Proteomes" id="UP001329151"/>
    </source>
</evidence>
<feature type="chain" id="PRO_5041668275" description="FecR protein domain-containing protein" evidence="2">
    <location>
        <begin position="35"/>
        <end position="496"/>
    </location>
</feature>